<dbReference type="InterPro" id="IPR015422">
    <property type="entry name" value="PyrdxlP-dep_Trfase_small"/>
</dbReference>
<accession>A0ABS2BJC0</accession>
<comment type="similarity">
    <text evidence="2">Belongs to the class-V pyridoxal-phosphate-dependent aminotransferase family. Csd subfamily.</text>
</comment>
<comment type="caution">
    <text evidence="8">The sequence shown here is derived from an EMBL/GenBank/DDBJ whole genome shotgun (WGS) entry which is preliminary data.</text>
</comment>
<dbReference type="InterPro" id="IPR000192">
    <property type="entry name" value="Aminotrans_V_dom"/>
</dbReference>
<dbReference type="Gene3D" id="3.90.1150.10">
    <property type="entry name" value="Aspartate Aminotransferase, domain 1"/>
    <property type="match status" value="1"/>
</dbReference>
<evidence type="ECO:0000256" key="2">
    <source>
        <dbReference type="ARBA" id="ARBA00010447"/>
    </source>
</evidence>
<dbReference type="PANTHER" id="PTHR43586:SF8">
    <property type="entry name" value="CYSTEINE DESULFURASE 1, CHLOROPLASTIC"/>
    <property type="match status" value="1"/>
</dbReference>
<comment type="catalytic activity">
    <reaction evidence="6">
        <text>(sulfur carrier)-H + L-cysteine = (sulfur carrier)-SH + L-alanine</text>
        <dbReference type="Rhea" id="RHEA:43892"/>
        <dbReference type="Rhea" id="RHEA-COMP:14737"/>
        <dbReference type="Rhea" id="RHEA-COMP:14739"/>
        <dbReference type="ChEBI" id="CHEBI:29917"/>
        <dbReference type="ChEBI" id="CHEBI:35235"/>
        <dbReference type="ChEBI" id="CHEBI:57972"/>
        <dbReference type="ChEBI" id="CHEBI:64428"/>
        <dbReference type="EC" id="2.8.1.7"/>
    </reaction>
</comment>
<dbReference type="CDD" id="cd06453">
    <property type="entry name" value="SufS_like"/>
    <property type="match status" value="1"/>
</dbReference>
<evidence type="ECO:0000256" key="5">
    <source>
        <dbReference type="ARBA" id="ARBA00022898"/>
    </source>
</evidence>
<dbReference type="InterPro" id="IPR015421">
    <property type="entry name" value="PyrdxlP-dep_Trfase_major"/>
</dbReference>
<dbReference type="InterPro" id="IPR015424">
    <property type="entry name" value="PyrdxlP-dep_Trfase"/>
</dbReference>
<proteinExistence type="inferred from homology"/>
<evidence type="ECO:0000256" key="1">
    <source>
        <dbReference type="ARBA" id="ARBA00001933"/>
    </source>
</evidence>
<dbReference type="RefSeq" id="WP_203537415.1">
    <property type="nucleotide sequence ID" value="NZ_JAESND010000002.1"/>
</dbReference>
<keyword evidence="9" id="KW-1185">Reference proteome</keyword>
<evidence type="ECO:0000256" key="3">
    <source>
        <dbReference type="ARBA" id="ARBA00012239"/>
    </source>
</evidence>
<dbReference type="NCBIfam" id="TIGR01979">
    <property type="entry name" value="sufS"/>
    <property type="match status" value="1"/>
</dbReference>
<comment type="cofactor">
    <cofactor evidence="1">
        <name>pyridoxal 5'-phosphate</name>
        <dbReference type="ChEBI" id="CHEBI:597326"/>
    </cofactor>
</comment>
<dbReference type="SUPFAM" id="SSF53383">
    <property type="entry name" value="PLP-dependent transferases"/>
    <property type="match status" value="1"/>
</dbReference>
<dbReference type="Proteomes" id="UP000809431">
    <property type="component" value="Unassembled WGS sequence"/>
</dbReference>
<dbReference type="InterPro" id="IPR010970">
    <property type="entry name" value="Cys_dSase_SufS"/>
</dbReference>
<name>A0ABS2BJC0_9NEIS</name>
<dbReference type="EMBL" id="JAESND010000002">
    <property type="protein sequence ID" value="MBM3115689.1"/>
    <property type="molecule type" value="Genomic_DNA"/>
</dbReference>
<dbReference type="Pfam" id="PF00266">
    <property type="entry name" value="Aminotran_5"/>
    <property type="match status" value="1"/>
</dbReference>
<gene>
    <name evidence="8" type="ORF">JMJ54_07600</name>
</gene>
<protein>
    <recommendedName>
        <fullName evidence="3">cysteine desulfurase</fullName>
        <ecNumber evidence="3">2.8.1.7</ecNumber>
    </recommendedName>
</protein>
<sequence length="407" mass="43351">MPMNVPFSAARIRDEFPVFRHHPDLIYLDNAATTQKPLAVLDAERRFYETANANIHRAAHRLGSAATDAFEGARTRIAAHLNAAHPDEVLFTRGTTEAINLAAHSWGRAHLRPGDVILLSTLEHHANIVPWQLVAQATGAIVKPIPLDADGTIDQRAFLSLLTPAIRLVGLTQCSNATGVLPPLAPMIAAAKAVGALVMIDGAQGIAHGGVDLQALGADFYAFSGHKLYGPTGVGVLWARRELLAKMPPWQAGGEMIDRVSFDGTTFAEPPFRFEAGTPPIAQAVGLAAAMDWLAGHDRDTLLRHELALRERFEAGLVQLDCIRVLSASAPRGPITALAFDGLHPYDVAQFLDGYGVAVRVGQHCAGPLHQALGLNGSLRASFAAYNTEADVDATLAALATTLEQLA</sequence>
<evidence type="ECO:0000259" key="7">
    <source>
        <dbReference type="Pfam" id="PF00266"/>
    </source>
</evidence>
<dbReference type="EC" id="2.8.1.7" evidence="3"/>
<feature type="domain" description="Aminotransferase class V" evidence="7">
    <location>
        <begin position="26"/>
        <end position="394"/>
    </location>
</feature>
<dbReference type="PANTHER" id="PTHR43586">
    <property type="entry name" value="CYSTEINE DESULFURASE"/>
    <property type="match status" value="1"/>
</dbReference>
<evidence type="ECO:0000313" key="8">
    <source>
        <dbReference type="EMBL" id="MBM3115689.1"/>
    </source>
</evidence>
<dbReference type="Gene3D" id="3.40.640.10">
    <property type="entry name" value="Type I PLP-dependent aspartate aminotransferase-like (Major domain)"/>
    <property type="match status" value="1"/>
</dbReference>
<organism evidence="8 9">
    <name type="scientific">Jeongeupia naejangsanensis</name>
    <dbReference type="NCBI Taxonomy" id="613195"/>
    <lineage>
        <taxon>Bacteria</taxon>
        <taxon>Pseudomonadati</taxon>
        <taxon>Pseudomonadota</taxon>
        <taxon>Betaproteobacteria</taxon>
        <taxon>Neisseriales</taxon>
        <taxon>Chitinibacteraceae</taxon>
        <taxon>Jeongeupia</taxon>
    </lineage>
</organism>
<evidence type="ECO:0000256" key="6">
    <source>
        <dbReference type="ARBA" id="ARBA00050776"/>
    </source>
</evidence>
<evidence type="ECO:0000256" key="4">
    <source>
        <dbReference type="ARBA" id="ARBA00022679"/>
    </source>
</evidence>
<reference evidence="8 9" key="1">
    <citation type="submission" date="2021-01" db="EMBL/GenBank/DDBJ databases">
        <title>Draft Genome Sequence and Polyhydroxyalkanoate Biosynthetic Potential of Jeongeupia naejangsanensis Type Strain DSM 24253.</title>
        <authorList>
            <person name="Turrini P."/>
            <person name="Artuso I."/>
            <person name="Lugli G.A."/>
            <person name="Frangipani E."/>
            <person name="Ventura M."/>
            <person name="Visca P."/>
        </authorList>
    </citation>
    <scope>NUCLEOTIDE SEQUENCE [LARGE SCALE GENOMIC DNA]</scope>
    <source>
        <strain evidence="8 9">DSM 24253</strain>
    </source>
</reference>
<keyword evidence="4" id="KW-0808">Transferase</keyword>
<evidence type="ECO:0000313" key="9">
    <source>
        <dbReference type="Proteomes" id="UP000809431"/>
    </source>
</evidence>
<keyword evidence="5" id="KW-0663">Pyridoxal phosphate</keyword>